<reference evidence="2" key="2">
    <citation type="submission" date="2022-01" db="EMBL/GenBank/DDBJ databases">
        <authorList>
            <person name="Yamashiro T."/>
            <person name="Shiraishi A."/>
            <person name="Satake H."/>
            <person name="Nakayama K."/>
        </authorList>
    </citation>
    <scope>NUCLEOTIDE SEQUENCE</scope>
</reference>
<dbReference type="EMBL" id="BQNB010020322">
    <property type="protein sequence ID" value="GJT94716.1"/>
    <property type="molecule type" value="Genomic_DNA"/>
</dbReference>
<protein>
    <submittedName>
        <fullName evidence="2">Uncharacterized protein</fullName>
    </submittedName>
</protein>
<gene>
    <name evidence="2" type="ORF">Tco_1090234</name>
</gene>
<dbReference type="Proteomes" id="UP001151760">
    <property type="component" value="Unassembled WGS sequence"/>
</dbReference>
<evidence type="ECO:0000313" key="3">
    <source>
        <dbReference type="Proteomes" id="UP001151760"/>
    </source>
</evidence>
<feature type="compositionally biased region" description="Acidic residues" evidence="1">
    <location>
        <begin position="164"/>
        <end position="195"/>
    </location>
</feature>
<accession>A0ABQ5I3W6</accession>
<sequence length="553" mass="61543">MRFVSKSDEYQVYGALLPEGMTNQQMRDSPSYKTYLAFATGAATPKKARKFKKLASLSKKKDLVAVEEPAEKPVKKPAKKAPAKAERSKGIELLSEAASLEEVQLKKAIKRRKQKTNIHQAGGSSEGADLESKVPDEPKGKSTDISEGTGLKPGVPDVSKADSFESEYESWGDSDDDDDDDQQSNDERTEFDDDKSVDLNKTANEEEDEFVHTPDDYVPTDDENIDDEEFERINKEMYSDVNVELKDSERKSKGKDDEEMTDVGQVDAENENVSQEVAGDQDKNDAQKTVTASIATQKTKVPLQSSSISSDYATKFLSFDNIPSEATTSTITATDFSTLTAIHQRLSDVENEVKTLKNVDHGLAIRAAVKSEVPTVVKEYLGTSLDDALYKALQRHSAELVKEHFVLADVTDVLQQQQKPQKSVADILKIKMEQAGKQQEPKYTIVSSNMDSLREFNQKRTLFETMTKNKSFEQNSKHKALYHALMESILEDEDAMDKDVADKLKKRKPDDVDRDEDPPAGPDQGLKGRQTGKDAEPSKKEKLTESSKGTTKS</sequence>
<feature type="region of interest" description="Disordered" evidence="1">
    <location>
        <begin position="66"/>
        <end position="96"/>
    </location>
</feature>
<reference evidence="2" key="1">
    <citation type="journal article" date="2022" name="Int. J. Mol. Sci.">
        <title>Draft Genome of Tanacetum Coccineum: Genomic Comparison of Closely Related Tanacetum-Family Plants.</title>
        <authorList>
            <person name="Yamashiro T."/>
            <person name="Shiraishi A."/>
            <person name="Nakayama K."/>
            <person name="Satake H."/>
        </authorList>
    </citation>
    <scope>NUCLEOTIDE SEQUENCE</scope>
</reference>
<feature type="compositionally biased region" description="Basic and acidic residues" evidence="1">
    <location>
        <begin position="130"/>
        <end position="144"/>
    </location>
</feature>
<feature type="compositionally biased region" description="Basic and acidic residues" evidence="1">
    <location>
        <begin position="231"/>
        <end position="256"/>
    </location>
</feature>
<evidence type="ECO:0000256" key="1">
    <source>
        <dbReference type="SAM" id="MobiDB-lite"/>
    </source>
</evidence>
<name>A0ABQ5I3W6_9ASTR</name>
<comment type="caution">
    <text evidence="2">The sequence shown here is derived from an EMBL/GenBank/DDBJ whole genome shotgun (WGS) entry which is preliminary data.</text>
</comment>
<keyword evidence="3" id="KW-1185">Reference proteome</keyword>
<feature type="region of interest" description="Disordered" evidence="1">
    <location>
        <begin position="109"/>
        <end position="290"/>
    </location>
</feature>
<evidence type="ECO:0000313" key="2">
    <source>
        <dbReference type="EMBL" id="GJT94716.1"/>
    </source>
</evidence>
<feature type="compositionally biased region" description="Basic and acidic residues" evidence="1">
    <location>
        <begin position="498"/>
        <end position="511"/>
    </location>
</feature>
<feature type="compositionally biased region" description="Basic and acidic residues" evidence="1">
    <location>
        <begin position="531"/>
        <end position="545"/>
    </location>
</feature>
<organism evidence="2 3">
    <name type="scientific">Tanacetum coccineum</name>
    <dbReference type="NCBI Taxonomy" id="301880"/>
    <lineage>
        <taxon>Eukaryota</taxon>
        <taxon>Viridiplantae</taxon>
        <taxon>Streptophyta</taxon>
        <taxon>Embryophyta</taxon>
        <taxon>Tracheophyta</taxon>
        <taxon>Spermatophyta</taxon>
        <taxon>Magnoliopsida</taxon>
        <taxon>eudicotyledons</taxon>
        <taxon>Gunneridae</taxon>
        <taxon>Pentapetalae</taxon>
        <taxon>asterids</taxon>
        <taxon>campanulids</taxon>
        <taxon>Asterales</taxon>
        <taxon>Asteraceae</taxon>
        <taxon>Asteroideae</taxon>
        <taxon>Anthemideae</taxon>
        <taxon>Anthemidinae</taxon>
        <taxon>Tanacetum</taxon>
    </lineage>
</organism>
<feature type="compositionally biased region" description="Acidic residues" evidence="1">
    <location>
        <begin position="218"/>
        <end position="230"/>
    </location>
</feature>
<proteinExistence type="predicted"/>
<feature type="region of interest" description="Disordered" evidence="1">
    <location>
        <begin position="498"/>
        <end position="553"/>
    </location>
</feature>